<dbReference type="Proteomes" id="UP000192775">
    <property type="component" value="Chromosome"/>
</dbReference>
<dbReference type="KEGG" id="cphy:B5808_13585"/>
<reference evidence="1 2" key="1">
    <citation type="submission" date="2017-04" db="EMBL/GenBank/DDBJ databases">
        <authorList>
            <person name="Afonso C.L."/>
            <person name="Miller P.J."/>
            <person name="Scott M.A."/>
            <person name="Spackman E."/>
            <person name="Goraichik I."/>
            <person name="Dimitrov K.M."/>
            <person name="Suarez D.L."/>
            <person name="Swayne D.E."/>
        </authorList>
    </citation>
    <scope>NUCLEOTIDE SEQUENCE [LARGE SCALE GENOMIC DNA]</scope>
    <source>
        <strain evidence="2">XA(T)</strain>
    </source>
</reference>
<sequence>MTLIDTDSAATIWFEDEVPVRMLWRRRRWRVSDTPTEPDWFYWSTHPPRVVAWRFQATDESGDSLVVDVVQNGQLWSVVKTYR</sequence>
<dbReference type="STRING" id="1619308.B5808_13585"/>
<evidence type="ECO:0000313" key="1">
    <source>
        <dbReference type="EMBL" id="ARJ06138.1"/>
    </source>
</evidence>
<dbReference type="EMBL" id="CP020715">
    <property type="protein sequence ID" value="ARJ06138.1"/>
    <property type="molecule type" value="Genomic_DNA"/>
</dbReference>
<gene>
    <name evidence="1" type="ORF">B5808_13585</name>
</gene>
<organism evidence="1 2">
    <name type="scientific">Cnuibacter physcomitrellae</name>
    <dbReference type="NCBI Taxonomy" id="1619308"/>
    <lineage>
        <taxon>Bacteria</taxon>
        <taxon>Bacillati</taxon>
        <taxon>Actinomycetota</taxon>
        <taxon>Actinomycetes</taxon>
        <taxon>Micrococcales</taxon>
        <taxon>Microbacteriaceae</taxon>
        <taxon>Cnuibacter</taxon>
    </lineage>
</organism>
<dbReference type="AlphaFoldDB" id="A0A1X9LPB2"/>
<accession>A0A1X9LPB2</accession>
<dbReference type="RefSeq" id="WP_085020276.1">
    <property type="nucleotide sequence ID" value="NZ_BMHD01000001.1"/>
</dbReference>
<name>A0A1X9LPB2_9MICO</name>
<keyword evidence="2" id="KW-1185">Reference proteome</keyword>
<protein>
    <submittedName>
        <fullName evidence="1">Uncharacterized protein</fullName>
    </submittedName>
</protein>
<proteinExistence type="predicted"/>
<evidence type="ECO:0000313" key="2">
    <source>
        <dbReference type="Proteomes" id="UP000192775"/>
    </source>
</evidence>